<dbReference type="InterPro" id="IPR037284">
    <property type="entry name" value="SUF_FeS_clus_asmbl_SufBD_sf"/>
</dbReference>
<dbReference type="GO" id="GO:0016226">
    <property type="term" value="P:iron-sulfur cluster assembly"/>
    <property type="evidence" value="ECO:0007669"/>
    <property type="project" value="InterPro"/>
</dbReference>
<dbReference type="InterPro" id="IPR011542">
    <property type="entry name" value="SUF_FeS_clus_asmbl_SufD"/>
</dbReference>
<dbReference type="EMBL" id="DVKT01000073">
    <property type="protein sequence ID" value="HIT40355.1"/>
    <property type="molecule type" value="Genomic_DNA"/>
</dbReference>
<dbReference type="InterPro" id="IPR055346">
    <property type="entry name" value="Fe-S_cluster_assembly_SufBD"/>
</dbReference>
<feature type="domain" description="SUF system FeS cluster assembly SufBD core" evidence="2">
    <location>
        <begin position="90"/>
        <end position="318"/>
    </location>
</feature>
<evidence type="ECO:0000256" key="1">
    <source>
        <dbReference type="ARBA" id="ARBA00043967"/>
    </source>
</evidence>
<dbReference type="AlphaFoldDB" id="A0A9D1GFU8"/>
<proteinExistence type="inferred from homology"/>
<dbReference type="Pfam" id="PF01458">
    <property type="entry name" value="SUFBD_core"/>
    <property type="match status" value="1"/>
</dbReference>
<organism evidence="4 5">
    <name type="scientific">Candidatus Caccoplasma intestinavium</name>
    <dbReference type="NCBI Taxonomy" id="2840716"/>
    <lineage>
        <taxon>Bacteria</taxon>
        <taxon>Pseudomonadati</taxon>
        <taxon>Bacteroidota</taxon>
        <taxon>Bacteroidia</taxon>
        <taxon>Bacteroidales</taxon>
        <taxon>Bacteroidaceae</taxon>
        <taxon>Bacteroidaceae incertae sedis</taxon>
        <taxon>Candidatus Caccoplasma</taxon>
    </lineage>
</organism>
<evidence type="ECO:0000259" key="3">
    <source>
        <dbReference type="Pfam" id="PF19295"/>
    </source>
</evidence>
<dbReference type="InterPro" id="IPR045595">
    <property type="entry name" value="SufBD_N"/>
</dbReference>
<comment type="similarity">
    <text evidence="1">Belongs to the iron-sulfur cluster assembly SufBD family.</text>
</comment>
<name>A0A9D1GFU8_9BACT</name>
<comment type="caution">
    <text evidence="4">The sequence shown here is derived from an EMBL/GenBank/DDBJ whole genome shotgun (WGS) entry which is preliminary data.</text>
</comment>
<feature type="domain" description="SUF system FeS cluster assembly SufBD N-terminal" evidence="3">
    <location>
        <begin position="2"/>
        <end position="82"/>
    </location>
</feature>
<accession>A0A9D1GFU8</accession>
<reference evidence="4" key="2">
    <citation type="journal article" date="2021" name="PeerJ">
        <title>Extensive microbial diversity within the chicken gut microbiome revealed by metagenomics and culture.</title>
        <authorList>
            <person name="Gilroy R."/>
            <person name="Ravi A."/>
            <person name="Getino M."/>
            <person name="Pursley I."/>
            <person name="Horton D.L."/>
            <person name="Alikhan N.F."/>
            <person name="Baker D."/>
            <person name="Gharbi K."/>
            <person name="Hall N."/>
            <person name="Watson M."/>
            <person name="Adriaenssens E.M."/>
            <person name="Foster-Nyarko E."/>
            <person name="Jarju S."/>
            <person name="Secka A."/>
            <person name="Antonio M."/>
            <person name="Oren A."/>
            <person name="Chaudhuri R.R."/>
            <person name="La Ragione R."/>
            <person name="Hildebrand F."/>
            <person name="Pallen M.J."/>
        </authorList>
    </citation>
    <scope>NUCLEOTIDE SEQUENCE</scope>
    <source>
        <strain evidence="4">21143</strain>
    </source>
</reference>
<reference evidence="4" key="1">
    <citation type="submission" date="2020-10" db="EMBL/GenBank/DDBJ databases">
        <authorList>
            <person name="Gilroy R."/>
        </authorList>
    </citation>
    <scope>NUCLEOTIDE SEQUENCE</scope>
    <source>
        <strain evidence="4">21143</strain>
    </source>
</reference>
<evidence type="ECO:0000259" key="2">
    <source>
        <dbReference type="Pfam" id="PF01458"/>
    </source>
</evidence>
<feature type="non-terminal residue" evidence="4">
    <location>
        <position position="1"/>
    </location>
</feature>
<dbReference type="PANTHER" id="PTHR43575:SF1">
    <property type="entry name" value="PROTEIN ABCI7, CHLOROPLASTIC"/>
    <property type="match status" value="1"/>
</dbReference>
<sequence length="357" mass="40259">SRLYFFIGDTFRQGTNVNLPEGVIACSLCEAAAQHPELVDRYYGKLAQTDKDGTVALNTALVQDGFFLFVPRHVKIEEPLQIVNLMHGSHDFMANRRLLVVLEEGAQVRLLSCDHTLDKGNFLTSTVNEIFIGANATFDYYDLEESTLNTHRVSSTFIQQESASNVLVNGITLHNGYTRNNYYITLAGEHAETHLYGMAVADKRQLVDNFTFIDHKAPYCTSDELFKYVLEDSATGIFNGRILVRQGAQKTSAVQTNRNLCTTKEAHIYTQPQLEIYADDVKCSHGATVGQLDGNALFYMRSRGIPESEARMLLMVAFTHDVIEKVRIEKLKERLHKMVERRFRGALDKCAGCRICQ</sequence>
<protein>
    <submittedName>
        <fullName evidence="4">Fe-S cluster assembly protein SufD</fullName>
    </submittedName>
</protein>
<dbReference type="PANTHER" id="PTHR43575">
    <property type="entry name" value="PROTEIN ABCI7, CHLOROPLASTIC"/>
    <property type="match status" value="1"/>
</dbReference>
<evidence type="ECO:0000313" key="4">
    <source>
        <dbReference type="EMBL" id="HIT40355.1"/>
    </source>
</evidence>
<dbReference type="InterPro" id="IPR000825">
    <property type="entry name" value="SUF_FeS_clus_asmbl_SufBD_core"/>
</dbReference>
<gene>
    <name evidence="4" type="primary">sufD</name>
    <name evidence="4" type="ORF">IAD06_10045</name>
</gene>
<dbReference type="NCBIfam" id="TIGR01981">
    <property type="entry name" value="sufD"/>
    <property type="match status" value="1"/>
</dbReference>
<dbReference type="Proteomes" id="UP000886722">
    <property type="component" value="Unassembled WGS sequence"/>
</dbReference>
<dbReference type="SUPFAM" id="SSF101960">
    <property type="entry name" value="Stabilizer of iron transporter SufD"/>
    <property type="match status" value="1"/>
</dbReference>
<evidence type="ECO:0000313" key="5">
    <source>
        <dbReference type="Proteomes" id="UP000886722"/>
    </source>
</evidence>
<dbReference type="Pfam" id="PF19295">
    <property type="entry name" value="SufBD_N"/>
    <property type="match status" value="1"/>
</dbReference>